<dbReference type="OrthoDB" id="630895at2759"/>
<evidence type="ECO:0000313" key="2">
    <source>
        <dbReference type="EMBL" id="KIY65699.1"/>
    </source>
</evidence>
<keyword evidence="3" id="KW-1185">Reference proteome</keyword>
<proteinExistence type="predicted"/>
<dbReference type="Gene3D" id="3.40.630.30">
    <property type="match status" value="1"/>
</dbReference>
<dbReference type="PANTHER" id="PTHR43415:SF3">
    <property type="entry name" value="GNAT-FAMILY ACETYLTRANSFERASE"/>
    <property type="match status" value="1"/>
</dbReference>
<protein>
    <submittedName>
        <fullName evidence="2">Acyl-CoA N-acyltransferase</fullName>
    </submittedName>
</protein>
<keyword evidence="2" id="KW-0012">Acyltransferase</keyword>
<organism evidence="2 3">
    <name type="scientific">Cylindrobasidium torrendii FP15055 ss-10</name>
    <dbReference type="NCBI Taxonomy" id="1314674"/>
    <lineage>
        <taxon>Eukaryota</taxon>
        <taxon>Fungi</taxon>
        <taxon>Dikarya</taxon>
        <taxon>Basidiomycota</taxon>
        <taxon>Agaricomycotina</taxon>
        <taxon>Agaricomycetes</taxon>
        <taxon>Agaricomycetidae</taxon>
        <taxon>Agaricales</taxon>
        <taxon>Marasmiineae</taxon>
        <taxon>Physalacriaceae</taxon>
        <taxon>Cylindrobasidium</taxon>
    </lineage>
</organism>
<dbReference type="InterPro" id="IPR000182">
    <property type="entry name" value="GNAT_dom"/>
</dbReference>
<evidence type="ECO:0000259" key="1">
    <source>
        <dbReference type="PROSITE" id="PS51186"/>
    </source>
</evidence>
<dbReference type="Proteomes" id="UP000054007">
    <property type="component" value="Unassembled WGS sequence"/>
</dbReference>
<dbReference type="Pfam" id="PF13302">
    <property type="entry name" value="Acetyltransf_3"/>
    <property type="match status" value="1"/>
</dbReference>
<evidence type="ECO:0000313" key="3">
    <source>
        <dbReference type="Proteomes" id="UP000054007"/>
    </source>
</evidence>
<name>A0A0D7B6A6_9AGAR</name>
<dbReference type="EMBL" id="KN880580">
    <property type="protein sequence ID" value="KIY65699.1"/>
    <property type="molecule type" value="Genomic_DNA"/>
</dbReference>
<dbReference type="PANTHER" id="PTHR43415">
    <property type="entry name" value="SPERMIDINE N(1)-ACETYLTRANSFERASE"/>
    <property type="match status" value="1"/>
</dbReference>
<gene>
    <name evidence="2" type="ORF">CYLTODRAFT_456068</name>
</gene>
<feature type="domain" description="N-acetyltransferase" evidence="1">
    <location>
        <begin position="27"/>
        <end position="172"/>
    </location>
</feature>
<dbReference type="PROSITE" id="PS51186">
    <property type="entry name" value="GNAT"/>
    <property type="match status" value="1"/>
</dbReference>
<accession>A0A0D7B6A6</accession>
<keyword evidence="2" id="KW-0808">Transferase</keyword>
<dbReference type="GO" id="GO:0016747">
    <property type="term" value="F:acyltransferase activity, transferring groups other than amino-acyl groups"/>
    <property type="evidence" value="ECO:0007669"/>
    <property type="project" value="InterPro"/>
</dbReference>
<dbReference type="InterPro" id="IPR016181">
    <property type="entry name" value="Acyl_CoA_acyltransferase"/>
</dbReference>
<reference evidence="2 3" key="1">
    <citation type="journal article" date="2015" name="Fungal Genet. Biol.">
        <title>Evolution of novel wood decay mechanisms in Agaricales revealed by the genome sequences of Fistulina hepatica and Cylindrobasidium torrendii.</title>
        <authorList>
            <person name="Floudas D."/>
            <person name="Held B.W."/>
            <person name="Riley R."/>
            <person name="Nagy L.G."/>
            <person name="Koehler G."/>
            <person name="Ransdell A.S."/>
            <person name="Younus H."/>
            <person name="Chow J."/>
            <person name="Chiniquy J."/>
            <person name="Lipzen A."/>
            <person name="Tritt A."/>
            <person name="Sun H."/>
            <person name="Haridas S."/>
            <person name="LaButti K."/>
            <person name="Ohm R.A."/>
            <person name="Kues U."/>
            <person name="Blanchette R.A."/>
            <person name="Grigoriev I.V."/>
            <person name="Minto R.E."/>
            <person name="Hibbett D.S."/>
        </authorList>
    </citation>
    <scope>NUCLEOTIDE SEQUENCE [LARGE SCALE GENOMIC DNA]</scope>
    <source>
        <strain evidence="2 3">FP15055 ss-10</strain>
    </source>
</reference>
<dbReference type="AlphaFoldDB" id="A0A0D7B6A6"/>
<sequence>MFSTERLWLYALEEGDYYHLMCLHNDVQIQRMRPIDAGHWLAPRSCAFGKQWVQELITNKDTMVFIFRLRPDDVVGILDVNVLSAKNRNATFGIMISPKHWSKGYGTEVLTWLINYVFVELGLHWLALDVFASNTRAIRLYQRLGFMEEGREREAYWNSGKWEDVVKMSMLESDWKKEAKPGA</sequence>
<dbReference type="SUPFAM" id="SSF55729">
    <property type="entry name" value="Acyl-CoA N-acyltransferases (Nat)"/>
    <property type="match status" value="1"/>
</dbReference>